<proteinExistence type="predicted"/>
<comment type="caution">
    <text evidence="1">The sequence shown here is derived from an EMBL/GenBank/DDBJ whole genome shotgun (WGS) entry which is preliminary data.</text>
</comment>
<sequence length="257" mass="29470">MEGTIKYVNPEQKYGYIKAEGEHDISFKMKEGREYPLNAHVTFDLIVLENSRRYADNIVLQEHGPRKHGKLKISNPYAPSKIENQIAENKESCAIISELISKSRGTKETVFPFNDYAYLPTYYQHRPENQWLIGKPSGYWINGNSLLYLKIKKQIRYQGTTQGNGIMVPKYGCDSLLLGKHVYKNICAFTKNAGIRPEFYHIAYLDGENSVAIISLAQLNTLLEKGYNGIAIGEYPGKRPDLPNRYMIPVTCFKEYR</sequence>
<accession>A0A3E2TMP5</accession>
<dbReference type="Proteomes" id="UP000260773">
    <property type="component" value="Unassembled WGS sequence"/>
</dbReference>
<organism evidence="1 2">
    <name type="scientific">Coprococcus catus</name>
    <dbReference type="NCBI Taxonomy" id="116085"/>
    <lineage>
        <taxon>Bacteria</taxon>
        <taxon>Bacillati</taxon>
        <taxon>Bacillota</taxon>
        <taxon>Clostridia</taxon>
        <taxon>Lachnospirales</taxon>
        <taxon>Lachnospiraceae</taxon>
        <taxon>Coprococcus</taxon>
    </lineage>
</organism>
<gene>
    <name evidence="1" type="ORF">DW070_09965</name>
</gene>
<reference evidence="1 2" key="1">
    <citation type="submission" date="2018-08" db="EMBL/GenBank/DDBJ databases">
        <title>A genome reference for cultivated species of the human gut microbiota.</title>
        <authorList>
            <person name="Zou Y."/>
            <person name="Xue W."/>
            <person name="Luo G."/>
        </authorList>
    </citation>
    <scope>NUCLEOTIDE SEQUENCE [LARGE SCALE GENOMIC DNA]</scope>
    <source>
        <strain evidence="1 2">AF45-17</strain>
    </source>
</reference>
<evidence type="ECO:0000313" key="2">
    <source>
        <dbReference type="Proteomes" id="UP000260773"/>
    </source>
</evidence>
<evidence type="ECO:0000313" key="1">
    <source>
        <dbReference type="EMBL" id="RGB79565.1"/>
    </source>
</evidence>
<name>A0A3E2TMP5_9FIRM</name>
<dbReference type="RefSeq" id="WP_117528521.1">
    <property type="nucleotide sequence ID" value="NZ_JAJCNA010000019.1"/>
</dbReference>
<dbReference type="EMBL" id="QVEP01000023">
    <property type="protein sequence ID" value="RGB79565.1"/>
    <property type="molecule type" value="Genomic_DNA"/>
</dbReference>
<protein>
    <submittedName>
        <fullName evidence="1">Uncharacterized protein</fullName>
    </submittedName>
</protein>
<dbReference type="AlphaFoldDB" id="A0A3E2TMP5"/>